<dbReference type="AlphaFoldDB" id="B5GMH0"/>
<feature type="region of interest" description="Disordered" evidence="1">
    <location>
        <begin position="1"/>
        <end position="27"/>
    </location>
</feature>
<reference evidence="2 3" key="1">
    <citation type="journal article" date="2010" name="Genome Biol. Evol.">
        <title>The sequence of a 1.8-mb bacterial linear plasmid reveals a rich evolutionary reservoir of secondary metabolic pathways.</title>
        <authorList>
            <person name="Medema M.H."/>
            <person name="Trefzer A."/>
            <person name="Kovalchuk A."/>
            <person name="van den Berg M."/>
            <person name="Mueller U."/>
            <person name="Heijne W."/>
            <person name="Wu L."/>
            <person name="Alam M.T."/>
            <person name="Ronning C.M."/>
            <person name="Nierman W.C."/>
            <person name="Bovenberg R.A.L."/>
            <person name="Breitling R."/>
            <person name="Takano E."/>
        </authorList>
    </citation>
    <scope>NUCLEOTIDE SEQUENCE [LARGE SCALE GENOMIC DNA]</scope>
    <source>
        <strain evidence="3">ATCC 27064 / DSM 738 / JCM 4710 / NBRC 13307 / NCIMB 12785 / NRRL 3585 / VKM Ac-602</strain>
        <plasmid evidence="2">pSCL4</plasmid>
    </source>
</reference>
<keyword evidence="3" id="KW-1185">Reference proteome</keyword>
<feature type="region of interest" description="Disordered" evidence="1">
    <location>
        <begin position="52"/>
        <end position="84"/>
    </location>
</feature>
<feature type="region of interest" description="Disordered" evidence="1">
    <location>
        <begin position="97"/>
        <end position="117"/>
    </location>
</feature>
<dbReference type="EMBL" id="CM000914">
    <property type="protein sequence ID" value="EFG04477.2"/>
    <property type="molecule type" value="Genomic_DNA"/>
</dbReference>
<evidence type="ECO:0000256" key="1">
    <source>
        <dbReference type="SAM" id="MobiDB-lite"/>
    </source>
</evidence>
<geneLocation type="plasmid" evidence="2 3">
    <name>pSCL4</name>
</geneLocation>
<protein>
    <submittedName>
        <fullName evidence="2">Uncharacterized protein</fullName>
    </submittedName>
</protein>
<dbReference type="KEGG" id="sclf:BB341_29085"/>
<keyword evidence="2" id="KW-0614">Plasmid</keyword>
<accession>B5GMH0</accession>
<organism evidence="2 3">
    <name type="scientific">Streptomyces clavuligerus</name>
    <dbReference type="NCBI Taxonomy" id="1901"/>
    <lineage>
        <taxon>Bacteria</taxon>
        <taxon>Bacillati</taxon>
        <taxon>Actinomycetota</taxon>
        <taxon>Actinomycetes</taxon>
        <taxon>Kitasatosporales</taxon>
        <taxon>Streptomycetaceae</taxon>
        <taxon>Streptomyces</taxon>
    </lineage>
</organism>
<sequence length="117" mass="12136">MRRPVAAGRIARPDRSPVPLSGHGMTGQGTVMTILPRAWPVALASWAAAVSPSGNTACSGTVRRPWSARPAASGSPAQPGDSPAASRRLLAYFLQSCPPTDGTPLPPPAPLRLDDLY</sequence>
<name>B5GMH0_STRCL</name>
<evidence type="ECO:0000313" key="3">
    <source>
        <dbReference type="Proteomes" id="UP000002357"/>
    </source>
</evidence>
<dbReference type="Proteomes" id="UP000002357">
    <property type="component" value="Plasmid pSCL4"/>
</dbReference>
<proteinExistence type="predicted"/>
<evidence type="ECO:0000313" key="2">
    <source>
        <dbReference type="EMBL" id="EFG04477.2"/>
    </source>
</evidence>
<gene>
    <name evidence="2" type="ORF">SCLAV_p0990</name>
</gene>